<dbReference type="Proteomes" id="UP000621510">
    <property type="component" value="Unassembled WGS sequence"/>
</dbReference>
<evidence type="ECO:0008006" key="3">
    <source>
        <dbReference type="Google" id="ProtNLM"/>
    </source>
</evidence>
<comment type="caution">
    <text evidence="1">The sequence shown here is derived from an EMBL/GenBank/DDBJ whole genome shotgun (WGS) entry which is preliminary data.</text>
</comment>
<name>A0ABS1Q3E9_9ACTN</name>
<dbReference type="Gene3D" id="3.40.50.1820">
    <property type="entry name" value="alpha/beta hydrolase"/>
    <property type="match status" value="1"/>
</dbReference>
<organism evidence="1 2">
    <name type="scientific">Streptomyces endocoffeicus</name>
    <dbReference type="NCBI Taxonomy" id="2898945"/>
    <lineage>
        <taxon>Bacteria</taxon>
        <taxon>Bacillati</taxon>
        <taxon>Actinomycetota</taxon>
        <taxon>Actinomycetes</taxon>
        <taxon>Kitasatosporales</taxon>
        <taxon>Streptomycetaceae</taxon>
        <taxon>Streptomyces</taxon>
    </lineage>
</organism>
<dbReference type="RefSeq" id="WP_201856988.1">
    <property type="nucleotide sequence ID" value="NZ_JAERRG010000029.1"/>
</dbReference>
<protein>
    <recommendedName>
        <fullName evidence="3">Alpha/beta hydrolase</fullName>
    </recommendedName>
</protein>
<gene>
    <name evidence="1" type="ORF">JK364_43540</name>
</gene>
<dbReference type="SUPFAM" id="SSF53474">
    <property type="entry name" value="alpha/beta-Hydrolases"/>
    <property type="match status" value="1"/>
</dbReference>
<sequence length="84" mass="9643">MTAWLNMYRALRTNVEQNKQLRAKGKLPMPVLAIGGQKALAGSIADQWRDYATHVEGRVIRGSGHWITEEKPHELTTMLRQFLR</sequence>
<evidence type="ECO:0000313" key="2">
    <source>
        <dbReference type="Proteomes" id="UP000621510"/>
    </source>
</evidence>
<reference evidence="1 2" key="1">
    <citation type="submission" date="2021-01" db="EMBL/GenBank/DDBJ databases">
        <title>WGS of actinomycetes isolated from Thailand.</title>
        <authorList>
            <person name="Thawai C."/>
        </authorList>
    </citation>
    <scope>NUCLEOTIDE SEQUENCE [LARGE SCALE GENOMIC DNA]</scope>
    <source>
        <strain evidence="1 2">CA3R110</strain>
    </source>
</reference>
<dbReference type="EMBL" id="JAERRG010000029">
    <property type="protein sequence ID" value="MBL1119192.1"/>
    <property type="molecule type" value="Genomic_DNA"/>
</dbReference>
<keyword evidence="2" id="KW-1185">Reference proteome</keyword>
<proteinExistence type="predicted"/>
<dbReference type="InterPro" id="IPR029058">
    <property type="entry name" value="AB_hydrolase_fold"/>
</dbReference>
<evidence type="ECO:0000313" key="1">
    <source>
        <dbReference type="EMBL" id="MBL1119192.1"/>
    </source>
</evidence>
<accession>A0ABS1Q3E9</accession>